<dbReference type="InterPro" id="IPR000719">
    <property type="entry name" value="Prot_kinase_dom"/>
</dbReference>
<reference evidence="9" key="2">
    <citation type="submission" date="2020-06" db="EMBL/GenBank/DDBJ databases">
        <authorList>
            <person name="Ji K."/>
            <person name="Li J."/>
        </authorList>
    </citation>
    <scope>NUCLEOTIDE SEQUENCE</scope>
    <source>
        <strain evidence="9">JKM2019</strain>
        <tissue evidence="9">Whole body</tissue>
    </source>
</reference>
<keyword evidence="4" id="KW-0547">Nucleotide-binding</keyword>
<dbReference type="Proteomes" id="UP000828236">
    <property type="component" value="Unassembled WGS sequence"/>
</dbReference>
<evidence type="ECO:0000313" key="10">
    <source>
        <dbReference type="EMBL" id="KAH9530125.1"/>
    </source>
</evidence>
<dbReference type="InterPro" id="IPR011009">
    <property type="entry name" value="Kinase-like_dom_sf"/>
</dbReference>
<organism evidence="10 11">
    <name type="scientific">Dermatophagoides farinae</name>
    <name type="common">American house dust mite</name>
    <dbReference type="NCBI Taxonomy" id="6954"/>
    <lineage>
        <taxon>Eukaryota</taxon>
        <taxon>Metazoa</taxon>
        <taxon>Ecdysozoa</taxon>
        <taxon>Arthropoda</taxon>
        <taxon>Chelicerata</taxon>
        <taxon>Arachnida</taxon>
        <taxon>Acari</taxon>
        <taxon>Acariformes</taxon>
        <taxon>Sarcoptiformes</taxon>
        <taxon>Astigmata</taxon>
        <taxon>Psoroptidia</taxon>
        <taxon>Analgoidea</taxon>
        <taxon>Pyroglyphidae</taxon>
        <taxon>Dermatophagoidinae</taxon>
        <taxon>Dermatophagoides</taxon>
    </lineage>
</organism>
<reference evidence="10" key="4">
    <citation type="journal article" date="2022" name="Res Sq">
        <title>Comparative Genomics Reveals Insights into the Divergent Evolution of Astigmatic Mites and Household Pest Adaptations.</title>
        <authorList>
            <person name="Xiong Q."/>
            <person name="Wan A.T.-Y."/>
            <person name="Liu X.-Y."/>
            <person name="Fung C.S.-H."/>
            <person name="Xiao X."/>
            <person name="Malainual N."/>
            <person name="Hou J."/>
            <person name="Wang L."/>
            <person name="Wang M."/>
            <person name="Yang K."/>
            <person name="Cui Y."/>
            <person name="Leung E."/>
            <person name="Nong W."/>
            <person name="Shin S.-K."/>
            <person name="Au S."/>
            <person name="Jeong K.Y."/>
            <person name="Chew F.T."/>
            <person name="Hui J."/>
            <person name="Leung T.F."/>
            <person name="Tungtrongchitr A."/>
            <person name="Zhong N."/>
            <person name="Liu Z."/>
            <person name="Tsui S."/>
        </authorList>
    </citation>
    <scope>NUCLEOTIDE SEQUENCE</scope>
    <source>
        <strain evidence="10">Derf</strain>
        <tissue evidence="10">Whole organism</tissue>
    </source>
</reference>
<dbReference type="GO" id="GO:0051301">
    <property type="term" value="P:cell division"/>
    <property type="evidence" value="ECO:0007669"/>
    <property type="project" value="UniProtKB-KW"/>
</dbReference>
<evidence type="ECO:0000256" key="4">
    <source>
        <dbReference type="ARBA" id="ARBA00022741"/>
    </source>
</evidence>
<keyword evidence="11" id="KW-1185">Reference proteome</keyword>
<evidence type="ECO:0000313" key="11">
    <source>
        <dbReference type="Proteomes" id="UP000790347"/>
    </source>
</evidence>
<evidence type="ECO:0000256" key="2">
    <source>
        <dbReference type="ARBA" id="ARBA00022527"/>
    </source>
</evidence>
<dbReference type="InterPro" id="IPR008271">
    <property type="entry name" value="Ser/Thr_kinase_AS"/>
</dbReference>
<evidence type="ECO:0000256" key="3">
    <source>
        <dbReference type="ARBA" id="ARBA00022679"/>
    </source>
</evidence>
<gene>
    <name evidence="10" type="primary">CDC7</name>
    <name evidence="10" type="ORF">DERF_003955</name>
    <name evidence="9" type="ORF">HUG17_5798</name>
</gene>
<dbReference type="Gene3D" id="3.30.200.20">
    <property type="entry name" value="Phosphorylase Kinase, domain 1"/>
    <property type="match status" value="1"/>
</dbReference>
<accession>A0A922LDQ7</accession>
<evidence type="ECO:0000256" key="1">
    <source>
        <dbReference type="ARBA" id="ARBA00012513"/>
    </source>
</evidence>
<dbReference type="Pfam" id="PF00069">
    <property type="entry name" value="Pkinase"/>
    <property type="match status" value="2"/>
</dbReference>
<dbReference type="Proteomes" id="UP000790347">
    <property type="component" value="Unassembled WGS sequence"/>
</dbReference>
<keyword evidence="6" id="KW-0067">ATP-binding</keyword>
<keyword evidence="10" id="KW-0131">Cell cycle</keyword>
<dbReference type="GO" id="GO:0005524">
    <property type="term" value="F:ATP binding"/>
    <property type="evidence" value="ECO:0007669"/>
    <property type="project" value="UniProtKB-KW"/>
</dbReference>
<dbReference type="EMBL" id="SDOV01000004">
    <property type="protein sequence ID" value="KAH7642751.1"/>
    <property type="molecule type" value="Genomic_DNA"/>
</dbReference>
<reference evidence="10" key="1">
    <citation type="submission" date="2013-05" db="EMBL/GenBank/DDBJ databases">
        <authorList>
            <person name="Yim A.K.Y."/>
            <person name="Chan T.F."/>
            <person name="Ji K.M."/>
            <person name="Liu X.Y."/>
            <person name="Zhou J.W."/>
            <person name="Li R.Q."/>
            <person name="Yang K.Y."/>
            <person name="Li J."/>
            <person name="Li M."/>
            <person name="Law P.T.W."/>
            <person name="Wu Y.L."/>
            <person name="Cai Z.L."/>
            <person name="Qin H."/>
            <person name="Bao Y."/>
            <person name="Leung R.K.K."/>
            <person name="Ng P.K.S."/>
            <person name="Zou J."/>
            <person name="Zhong X.J."/>
            <person name="Ran P.X."/>
            <person name="Zhong N.S."/>
            <person name="Liu Z.G."/>
            <person name="Tsui S.K.W."/>
        </authorList>
    </citation>
    <scope>NUCLEOTIDE SEQUENCE</scope>
    <source>
        <strain evidence="10">Derf</strain>
        <tissue evidence="10">Whole organism</tissue>
    </source>
</reference>
<name>A0A922LDQ7_DERFA</name>
<feature type="compositionally biased region" description="Polar residues" evidence="7">
    <location>
        <begin position="284"/>
        <end position="294"/>
    </location>
</feature>
<dbReference type="AlphaFoldDB" id="A0A922LDQ7"/>
<dbReference type="GO" id="GO:0005634">
    <property type="term" value="C:nucleus"/>
    <property type="evidence" value="ECO:0007669"/>
    <property type="project" value="TreeGrafter"/>
</dbReference>
<dbReference type="EC" id="2.7.11.1" evidence="1"/>
<feature type="domain" description="Protein kinase" evidence="8">
    <location>
        <begin position="67"/>
        <end position="663"/>
    </location>
</feature>
<dbReference type="OrthoDB" id="10020333at2759"/>
<protein>
    <recommendedName>
        <fullName evidence="1">non-specific serine/threonine protein kinase</fullName>
        <ecNumber evidence="1">2.7.11.1</ecNumber>
    </recommendedName>
</protein>
<evidence type="ECO:0000259" key="8">
    <source>
        <dbReference type="PROSITE" id="PS50011"/>
    </source>
</evidence>
<dbReference type="SMART" id="SM00220">
    <property type="entry name" value="S_TKc"/>
    <property type="match status" value="1"/>
</dbReference>
<feature type="region of interest" description="Disordered" evidence="7">
    <location>
        <begin position="284"/>
        <end position="313"/>
    </location>
</feature>
<comment type="caution">
    <text evidence="10">The sequence shown here is derived from an EMBL/GenBank/DDBJ whole genome shotgun (WGS) entry which is preliminary data.</text>
</comment>
<evidence type="ECO:0000313" key="9">
    <source>
        <dbReference type="EMBL" id="KAH7642751.1"/>
    </source>
</evidence>
<evidence type="ECO:0000256" key="5">
    <source>
        <dbReference type="ARBA" id="ARBA00022777"/>
    </source>
</evidence>
<dbReference type="SUPFAM" id="SSF56112">
    <property type="entry name" value="Protein kinase-like (PK-like)"/>
    <property type="match status" value="1"/>
</dbReference>
<keyword evidence="10" id="KW-0132">Cell division</keyword>
<dbReference type="GO" id="GO:0004674">
    <property type="term" value="F:protein serine/threonine kinase activity"/>
    <property type="evidence" value="ECO:0007669"/>
    <property type="project" value="UniProtKB-KW"/>
</dbReference>
<dbReference type="Gene3D" id="1.10.510.10">
    <property type="entry name" value="Transferase(Phosphotransferase) domain 1"/>
    <property type="match status" value="2"/>
</dbReference>
<evidence type="ECO:0000256" key="6">
    <source>
        <dbReference type="ARBA" id="ARBA00022840"/>
    </source>
</evidence>
<proteinExistence type="predicted"/>
<dbReference type="EMBL" id="ASGP02000001">
    <property type="protein sequence ID" value="KAH9530125.1"/>
    <property type="molecule type" value="Genomic_DNA"/>
</dbReference>
<dbReference type="PANTHER" id="PTHR44167:SF23">
    <property type="entry name" value="CDC7 KINASE, ISOFORM A-RELATED"/>
    <property type="match status" value="1"/>
</dbReference>
<feature type="region of interest" description="Disordered" evidence="7">
    <location>
        <begin position="1"/>
        <end position="20"/>
    </location>
</feature>
<dbReference type="GO" id="GO:0044773">
    <property type="term" value="P:mitotic DNA damage checkpoint signaling"/>
    <property type="evidence" value="ECO:0007669"/>
    <property type="project" value="TreeGrafter"/>
</dbReference>
<keyword evidence="2" id="KW-0723">Serine/threonine-protein kinase</keyword>
<dbReference type="PROSITE" id="PS00108">
    <property type="entry name" value="PROTEIN_KINASE_ST"/>
    <property type="match status" value="1"/>
</dbReference>
<keyword evidence="5 9" id="KW-0418">Kinase</keyword>
<dbReference type="PROSITE" id="PS50011">
    <property type="entry name" value="PROTEIN_KINASE_DOM"/>
    <property type="match status" value="1"/>
</dbReference>
<keyword evidence="3" id="KW-0808">Transferase</keyword>
<evidence type="ECO:0000256" key="7">
    <source>
        <dbReference type="SAM" id="MobiDB-lite"/>
    </source>
</evidence>
<reference evidence="9" key="3">
    <citation type="journal article" date="2021" name="World Allergy Organ. J.">
        <title>Chromosome-level assembly of Dermatophagoides farinae genome and transcriptome reveals two novel allergens Der f 37 and Der f 39.</title>
        <authorList>
            <person name="Chen J."/>
            <person name="Cai Z."/>
            <person name="Fan D."/>
            <person name="Hu J."/>
            <person name="Hou Y."/>
            <person name="He Y."/>
            <person name="Zhang Z."/>
            <person name="Zhao Z."/>
            <person name="Gao P."/>
            <person name="Hu W."/>
            <person name="Sun J."/>
            <person name="Li J."/>
            <person name="Ji K."/>
        </authorList>
    </citation>
    <scope>NUCLEOTIDE SEQUENCE</scope>
    <source>
        <strain evidence="9">JKM2019</strain>
    </source>
</reference>
<dbReference type="PANTHER" id="PTHR44167">
    <property type="entry name" value="OVARIAN-SPECIFIC SERINE/THREONINE-PROTEIN KINASE LOK-RELATED"/>
    <property type="match status" value="1"/>
</dbReference>
<sequence>MTESSVGKKTSPMFNTTNQSRNTIVLNGHNNFSSLRIEDPKKATSSLENDVYMKIMMNNVPKIAQYFNVVDKIGEGTFSKVYKAKLKRGIETDDNNNNNNNNNNDDGEECKYYALKYIIPIVKPARIAKELRFLRDLGGHSNIIPIKTCFYNSGHTVVVMPIVEHDRFQDYLCDLTITEIRSYMRNLLIALDRVHSHGIIHRDIKPSNFLYNRSTGQFALVDFGLSQSERELYHTINLSLYPYPNKSSMKTTITNDSKVRKNLSSKFQKNSTKIEDVQLKRSFNEMNNQSNVENENAKRKKLSHPQQQQQQTSSIFISPLTPSLMVMKNKDSKTSSNSLFVPGTPVKTPFNEHDTNACTTFQPEIPDTPIKDQYAYKTPTKTGEMRVDNVNKTPIKTAVLSIPETPPKTVQKNLQFSRATPPSLVNPKYKENVNHYNTPKTISKPMNFRFQTIKKLLHPELSSIQNGNNNTVNGVDNNLTISKLSQHNHQQRLCDCTQTATICHDCLSKIELNVPRAGTPGFRAPEILLRYPNQSTKIDIWSCGVIFASLLSGRYPFFRCNDDISCLAEIITLLGSSKVKRAANALGKTLTISRRSIPTMDLKKICIKLKTTSFPPTADDKSTTTTNKWYQAPDSAYDLLEHLLDPNPRTRFSANEALSHPFIIGTDNLSLDDVKSC</sequence>